<keyword evidence="4" id="KW-1133">Transmembrane helix</keyword>
<evidence type="ECO:0000256" key="2">
    <source>
        <dbReference type="ARBA" id="ARBA00023136"/>
    </source>
</evidence>
<feature type="region of interest" description="Disordered" evidence="3">
    <location>
        <begin position="1"/>
        <end position="40"/>
    </location>
</feature>
<dbReference type="InterPro" id="IPR000163">
    <property type="entry name" value="Prohibitin"/>
</dbReference>
<feature type="region of interest" description="Disordered" evidence="3">
    <location>
        <begin position="364"/>
        <end position="407"/>
    </location>
</feature>
<gene>
    <name evidence="6" type="ORF">OLMES_2917</name>
</gene>
<dbReference type="SMART" id="SM00244">
    <property type="entry name" value="PHB"/>
    <property type="match status" value="1"/>
</dbReference>
<dbReference type="Proteomes" id="UP000196027">
    <property type="component" value="Chromosome"/>
</dbReference>
<dbReference type="PANTHER" id="PTHR23222:SF1">
    <property type="entry name" value="PROHIBITIN-2"/>
    <property type="match status" value="1"/>
</dbReference>
<dbReference type="GO" id="GO:0006508">
    <property type="term" value="P:proteolysis"/>
    <property type="evidence" value="ECO:0007669"/>
    <property type="project" value="UniProtKB-KW"/>
</dbReference>
<feature type="compositionally biased region" description="Basic and acidic residues" evidence="3">
    <location>
        <begin position="12"/>
        <end position="23"/>
    </location>
</feature>
<evidence type="ECO:0000259" key="5">
    <source>
        <dbReference type="SMART" id="SM00244"/>
    </source>
</evidence>
<proteinExistence type="predicted"/>
<evidence type="ECO:0000256" key="1">
    <source>
        <dbReference type="ARBA" id="ARBA00004167"/>
    </source>
</evidence>
<dbReference type="Pfam" id="PF01145">
    <property type="entry name" value="Band_7"/>
    <property type="match status" value="1"/>
</dbReference>
<dbReference type="Gene3D" id="3.30.479.30">
    <property type="entry name" value="Band 7 domain"/>
    <property type="match status" value="1"/>
</dbReference>
<keyword evidence="7" id="KW-1185">Reference proteome</keyword>
<name>A0A1Y0I923_9GAMM</name>
<dbReference type="GO" id="GO:0007005">
    <property type="term" value="P:mitochondrion organization"/>
    <property type="evidence" value="ECO:0007669"/>
    <property type="project" value="TreeGrafter"/>
</dbReference>
<organism evidence="6 7">
    <name type="scientific">Oleiphilus messinensis</name>
    <dbReference type="NCBI Taxonomy" id="141451"/>
    <lineage>
        <taxon>Bacteria</taxon>
        <taxon>Pseudomonadati</taxon>
        <taxon>Pseudomonadota</taxon>
        <taxon>Gammaproteobacteria</taxon>
        <taxon>Oceanospirillales</taxon>
        <taxon>Oleiphilaceae</taxon>
        <taxon>Oleiphilus</taxon>
    </lineage>
</organism>
<dbReference type="GO" id="GO:0016020">
    <property type="term" value="C:membrane"/>
    <property type="evidence" value="ECO:0007669"/>
    <property type="project" value="UniProtKB-SubCell"/>
</dbReference>
<dbReference type="InterPro" id="IPR001107">
    <property type="entry name" value="Band_7"/>
</dbReference>
<comment type="subcellular location">
    <subcellularLocation>
        <location evidence="1">Membrane</location>
        <topology evidence="1">Single-pass membrane protein</topology>
    </subcellularLocation>
</comment>
<dbReference type="CDD" id="cd03401">
    <property type="entry name" value="SPFH_prohibitin"/>
    <property type="match status" value="1"/>
</dbReference>
<evidence type="ECO:0000256" key="3">
    <source>
        <dbReference type="SAM" id="MobiDB-lite"/>
    </source>
</evidence>
<dbReference type="KEGG" id="ome:OLMES_2917"/>
<sequence length="419" mass="47689">MDPGMQDTPQENQDKHSPEHEPVPDPSPADGSEKGEKQNWDDRVAERVTPVWRRIKVPLLVCILVILFFVAYLFDRIFINIYPGEAGVLWKRFDDGVEQRVYGGGLHIINPFNIMHKYEVRVQQLETRFTVLSKNGLIIRIRASVRFMPNRKTLYHLHEFVGPDYIERVVIPETQAVIRRVLGEYEPEDIYATQGNIIQNIVLMALSELQQRHIILDDLLIKEILLPDNVAESIEIKLQEEQKFLAYQYILEREKKEIERKQLESAGIKIFQQTINQGLTPEYLKYQGIRATLELAKSNNSKLVVIGNGGDGLPLILNTPSDALSAPVNPQMNGLQMNLPNNPSIPMSTDSIQSSAIANTAASNVNQDKNPIPPESPEPIPEEITRHKHTDAAKQLKEDELNGSLANQEQLQRKFKITF</sequence>
<accession>A0A1Y0I923</accession>
<keyword evidence="4" id="KW-0812">Transmembrane</keyword>
<keyword evidence="6" id="KW-0378">Hydrolase</keyword>
<dbReference type="SUPFAM" id="SSF117892">
    <property type="entry name" value="Band 7/SPFH domain"/>
    <property type="match status" value="1"/>
</dbReference>
<dbReference type="InterPro" id="IPR036013">
    <property type="entry name" value="Band_7/SPFH_dom_sf"/>
</dbReference>
<feature type="domain" description="Band 7" evidence="5">
    <location>
        <begin position="77"/>
        <end position="238"/>
    </location>
</feature>
<protein>
    <submittedName>
        <fullName evidence="6">Membrane protease subunit stomatin/prohibitin-like protein</fullName>
    </submittedName>
</protein>
<dbReference type="GO" id="GO:0008233">
    <property type="term" value="F:peptidase activity"/>
    <property type="evidence" value="ECO:0007669"/>
    <property type="project" value="UniProtKB-KW"/>
</dbReference>
<evidence type="ECO:0000313" key="6">
    <source>
        <dbReference type="EMBL" id="ARU56961.1"/>
    </source>
</evidence>
<evidence type="ECO:0000313" key="7">
    <source>
        <dbReference type="Proteomes" id="UP000196027"/>
    </source>
</evidence>
<keyword evidence="2 4" id="KW-0472">Membrane</keyword>
<feature type="compositionally biased region" description="Basic and acidic residues" evidence="3">
    <location>
        <begin position="390"/>
        <end position="400"/>
    </location>
</feature>
<dbReference type="AlphaFoldDB" id="A0A1Y0I923"/>
<keyword evidence="6" id="KW-0645">Protease</keyword>
<dbReference type="PANTHER" id="PTHR23222">
    <property type="entry name" value="PROHIBITIN"/>
    <property type="match status" value="1"/>
</dbReference>
<dbReference type="EMBL" id="CP021425">
    <property type="protein sequence ID" value="ARU56961.1"/>
    <property type="molecule type" value="Genomic_DNA"/>
</dbReference>
<reference evidence="6 7" key="1">
    <citation type="submission" date="2017-05" db="EMBL/GenBank/DDBJ databases">
        <title>Genomic insights into alkan degradation activity of Oleiphilus messinensis.</title>
        <authorList>
            <person name="Kozyavkin S.A."/>
            <person name="Slesarev A.I."/>
            <person name="Golyshin P.N."/>
            <person name="Korzhenkov A."/>
            <person name="Golyshina O.N."/>
            <person name="Toshchakov S.V."/>
        </authorList>
    </citation>
    <scope>NUCLEOTIDE SEQUENCE [LARGE SCALE GENOMIC DNA]</scope>
    <source>
        <strain evidence="6 7">ME102</strain>
    </source>
</reference>
<evidence type="ECO:0000256" key="4">
    <source>
        <dbReference type="SAM" id="Phobius"/>
    </source>
</evidence>
<feature type="compositionally biased region" description="Basic and acidic residues" evidence="3">
    <location>
        <begin position="31"/>
        <end position="40"/>
    </location>
</feature>
<feature type="transmembrane region" description="Helical" evidence="4">
    <location>
        <begin position="57"/>
        <end position="74"/>
    </location>
</feature>